<reference evidence="1 2" key="1">
    <citation type="submission" date="2019-10" db="EMBL/GenBank/DDBJ databases">
        <authorList>
            <person name="Dong K."/>
        </authorList>
    </citation>
    <scope>NUCLEOTIDE SEQUENCE [LARGE SCALE GENOMIC DNA]</scope>
    <source>
        <strain evidence="1 2">DSM 28960</strain>
    </source>
</reference>
<protein>
    <submittedName>
        <fullName evidence="1">Uncharacterized protein</fullName>
    </submittedName>
</protein>
<dbReference type="RefSeq" id="WP_153496098.1">
    <property type="nucleotide sequence ID" value="NZ_CBCRWP010000003.1"/>
</dbReference>
<comment type="caution">
    <text evidence="1">The sequence shown here is derived from an EMBL/GenBank/DDBJ whole genome shotgun (WGS) entry which is preliminary data.</text>
</comment>
<name>A0A7X1Z8X5_9LACT</name>
<dbReference type="AlphaFoldDB" id="A0A7X1Z8X5"/>
<dbReference type="EMBL" id="WITJ01000006">
    <property type="protein sequence ID" value="MQW39424.1"/>
    <property type="molecule type" value="Genomic_DNA"/>
</dbReference>
<sequence>MIVTEVKLMNEKISIEAFSAALEELSQESPNGGGSAQEIEPAFDLAAGLADLSTNQQNQL</sequence>
<accession>A0A7X1Z8X5</accession>
<evidence type="ECO:0000313" key="1">
    <source>
        <dbReference type="EMBL" id="MQW39424.1"/>
    </source>
</evidence>
<dbReference type="Proteomes" id="UP000439550">
    <property type="component" value="Unassembled WGS sequence"/>
</dbReference>
<proteinExistence type="predicted"/>
<keyword evidence="2" id="KW-1185">Reference proteome</keyword>
<evidence type="ECO:0000313" key="2">
    <source>
        <dbReference type="Proteomes" id="UP000439550"/>
    </source>
</evidence>
<gene>
    <name evidence="1" type="ORF">GHI93_05655</name>
</gene>
<organism evidence="1 2">
    <name type="scientific">Lactococcus hircilactis</name>
    <dbReference type="NCBI Taxonomy" id="1494462"/>
    <lineage>
        <taxon>Bacteria</taxon>
        <taxon>Bacillati</taxon>
        <taxon>Bacillota</taxon>
        <taxon>Bacilli</taxon>
        <taxon>Lactobacillales</taxon>
        <taxon>Streptococcaceae</taxon>
        <taxon>Lactococcus</taxon>
    </lineage>
</organism>